<gene>
    <name evidence="2" type="ORF">F7D73_04185</name>
</gene>
<dbReference type="InterPro" id="IPR023296">
    <property type="entry name" value="Glyco_hydro_beta-prop_sf"/>
</dbReference>
<name>A0A6G1TXX8_9BACT</name>
<accession>A0A6G1TXX8</accession>
<dbReference type="OrthoDB" id="9763933at2"/>
<dbReference type="AlphaFoldDB" id="A0A6G1TXX8"/>
<dbReference type="RefSeq" id="WP_153122445.1">
    <property type="nucleotide sequence ID" value="NZ_VZCB01000042.1"/>
</dbReference>
<dbReference type="Proteomes" id="UP000480425">
    <property type="component" value="Unassembled WGS sequence"/>
</dbReference>
<proteinExistence type="predicted"/>
<dbReference type="PANTHER" id="PTHR43301:SF3">
    <property type="entry name" value="ARABINAN ENDO-1,5-ALPHA-L-ARABINOSIDASE A-RELATED"/>
    <property type="match status" value="1"/>
</dbReference>
<keyword evidence="1" id="KW-0732">Signal</keyword>
<dbReference type="Gene3D" id="2.115.10.20">
    <property type="entry name" value="Glycosyl hydrolase domain, family 43"/>
    <property type="match status" value="1"/>
</dbReference>
<feature type="chain" id="PRO_5026083826" evidence="1">
    <location>
        <begin position="21"/>
        <end position="351"/>
    </location>
</feature>
<dbReference type="PANTHER" id="PTHR43301">
    <property type="entry name" value="ARABINAN ENDO-1,5-ALPHA-L-ARABINOSIDASE"/>
    <property type="match status" value="1"/>
</dbReference>
<dbReference type="InterPro" id="IPR050727">
    <property type="entry name" value="GH43_arabinanases"/>
</dbReference>
<evidence type="ECO:0000256" key="1">
    <source>
        <dbReference type="SAM" id="SignalP"/>
    </source>
</evidence>
<evidence type="ECO:0000313" key="3">
    <source>
        <dbReference type="Proteomes" id="UP000480425"/>
    </source>
</evidence>
<dbReference type="EMBL" id="VZCB01000042">
    <property type="protein sequence ID" value="MQN80164.1"/>
    <property type="molecule type" value="Genomic_DNA"/>
</dbReference>
<dbReference type="CDD" id="cd08983">
    <property type="entry name" value="GH43_Bt3655-like"/>
    <property type="match status" value="1"/>
</dbReference>
<comment type="caution">
    <text evidence="2">The sequence shown here is derived from an EMBL/GenBank/DDBJ whole genome shotgun (WGS) entry which is preliminary data.</text>
</comment>
<protein>
    <submittedName>
        <fullName evidence="2">Alpha-N-arabinofuranosidase</fullName>
    </submittedName>
</protein>
<dbReference type="SUPFAM" id="SSF75005">
    <property type="entry name" value="Arabinanase/levansucrase/invertase"/>
    <property type="match status" value="1"/>
</dbReference>
<reference evidence="2 3" key="1">
    <citation type="submission" date="2019-09" db="EMBL/GenBank/DDBJ databases">
        <title>Distinct polysaccharide growth profiles of human intestinal Prevotella copri isolates.</title>
        <authorList>
            <person name="Fehlner-Peach H."/>
            <person name="Magnabosco C."/>
            <person name="Raghavan V."/>
            <person name="Scher J.U."/>
            <person name="Tett A."/>
            <person name="Cox L.M."/>
            <person name="Gottsegen C."/>
            <person name="Watters A."/>
            <person name="Wiltshire- Gordon J.D."/>
            <person name="Segata N."/>
            <person name="Bonneau R."/>
            <person name="Littman D.R."/>
        </authorList>
    </citation>
    <scope>NUCLEOTIDE SEQUENCE [LARGE SCALE GENOMIC DNA]</scope>
    <source>
        <strain evidence="3">iA622</strain>
    </source>
</reference>
<organism evidence="2 3">
    <name type="scientific">Segatella copri</name>
    <dbReference type="NCBI Taxonomy" id="165179"/>
    <lineage>
        <taxon>Bacteria</taxon>
        <taxon>Pseudomonadati</taxon>
        <taxon>Bacteroidota</taxon>
        <taxon>Bacteroidia</taxon>
        <taxon>Bacteroidales</taxon>
        <taxon>Prevotellaceae</taxon>
        <taxon>Segatella</taxon>
    </lineage>
</organism>
<evidence type="ECO:0000313" key="2">
    <source>
        <dbReference type="EMBL" id="MQN80164.1"/>
    </source>
</evidence>
<feature type="signal peptide" evidence="1">
    <location>
        <begin position="1"/>
        <end position="20"/>
    </location>
</feature>
<sequence>MKKKLSTVLLALAAFMPMTAQNLVKGDYGYLYCHMSDKGEWTAYAVSRDGYNYQDINDGKPIFDPEEHARIEGGTRDAYITRTHDGKGYIMVTTDMCVRKSHKWDNYGIDLLKSKDLIHWTSVTFDYRKGMQNFCDAATAQSPYKDWSTINRVWAPQIFWDPDYRWENGEKGGYMIYYSMLNRAEEKYDRMYYSYADKTFTKITTPKLLFDWGYATIDADINYLKSDGLFHMLIKKEGGKPGIYTATSKYLNHGWGEPVENDYVNFEGRKNCEGSSAFQLMGDDTWRVAYIQYSDNPKHYRICKADKYLRNFSDPVDIKGVTGPQHGSFMRITKKEYLNLLKWDKKLKEQK</sequence>